<gene>
    <name evidence="1" type="ORF">AK88_07029</name>
</gene>
<dbReference type="RefSeq" id="XP_031850597.1">
    <property type="nucleotide sequence ID" value="NW_012192828.1"/>
</dbReference>
<dbReference type="GeneID" id="24271034"/>
<sequence>MILYLNKNLYIVHIFKYIYGLNLYKFNLLLCLNNISIFNIKNNILKVKISVYRLNIYIHKNLRIRINNIIINKIKKFNIK</sequence>
<proteinExistence type="predicted"/>
<accession>A0A0D9QTD7</accession>
<name>A0A0D9QTD7_PLAFR</name>
<dbReference type="OMA" id="LYIHKIF"/>
<dbReference type="AlphaFoldDB" id="A0A0D9QTD7"/>
<evidence type="ECO:0000313" key="1">
    <source>
        <dbReference type="EMBL" id="KJP90330.1"/>
    </source>
</evidence>
<keyword evidence="2" id="KW-1185">Reference proteome</keyword>
<organism evidence="1 2">
    <name type="scientific">Plasmodium fragile</name>
    <dbReference type="NCBI Taxonomy" id="5857"/>
    <lineage>
        <taxon>Eukaryota</taxon>
        <taxon>Sar</taxon>
        <taxon>Alveolata</taxon>
        <taxon>Apicomplexa</taxon>
        <taxon>Aconoidasida</taxon>
        <taxon>Haemosporida</taxon>
        <taxon>Plasmodiidae</taxon>
        <taxon>Plasmodium</taxon>
        <taxon>Plasmodium (Plasmodium)</taxon>
    </lineage>
</organism>
<evidence type="ECO:0000313" key="2">
    <source>
        <dbReference type="Proteomes" id="UP000054561"/>
    </source>
</evidence>
<dbReference type="Proteomes" id="UP000054561">
    <property type="component" value="Apicoplast apicoplast"/>
</dbReference>
<protein>
    <submittedName>
        <fullName evidence="1">Uncharacterized protein</fullName>
    </submittedName>
</protein>
<dbReference type="EMBL" id="KQ001809">
    <property type="protein sequence ID" value="KJP90330.1"/>
    <property type="molecule type" value="Genomic_DNA"/>
</dbReference>
<dbReference type="VEuPathDB" id="PlasmoDB:AK88_07029"/>
<reference evidence="1" key="1">
    <citation type="submission" date="2014-03" db="EMBL/GenBank/DDBJ databases">
        <title>The Genome Sequence of Plasmodium fragile nilgiri.</title>
        <authorList>
            <consortium name="The Broad Institute Genomics Platform"/>
            <consortium name="The Broad Institute Genome Sequencing Center for Infectious Disease"/>
            <person name="Neafsey D."/>
            <person name="Duraisingh M."/>
            <person name="Young S.K."/>
            <person name="Zeng Q."/>
            <person name="Gargeya S."/>
            <person name="Abouelleil A."/>
            <person name="Alvarado L."/>
            <person name="Chapman S.B."/>
            <person name="Gainer-Dewar J."/>
            <person name="Goldberg J."/>
            <person name="Griggs A."/>
            <person name="Gujja S."/>
            <person name="Hansen M."/>
            <person name="Howarth C."/>
            <person name="Imamovic A."/>
            <person name="Larimer J."/>
            <person name="Pearson M."/>
            <person name="Poon T.W."/>
            <person name="Priest M."/>
            <person name="Roberts A."/>
            <person name="Saif S."/>
            <person name="Shea T."/>
            <person name="Sykes S."/>
            <person name="Wortman J."/>
            <person name="Nusbaum C."/>
            <person name="Birren B."/>
        </authorList>
    </citation>
    <scope>NUCLEOTIDE SEQUENCE [LARGE SCALE GENOMIC DNA]</scope>
    <source>
        <strain evidence="1">Nilgiri</strain>
    </source>
</reference>